<reference evidence="2 3" key="1">
    <citation type="submission" date="2017-03" db="EMBL/GenBank/DDBJ databases">
        <title>Genomes of endolithic fungi from Antarctica.</title>
        <authorList>
            <person name="Coleine C."/>
            <person name="Masonjones S."/>
            <person name="Stajich J.E."/>
        </authorList>
    </citation>
    <scope>NUCLEOTIDE SEQUENCE [LARGE SCALE GENOMIC DNA]</scope>
    <source>
        <strain evidence="2 3">CCFEE 6315</strain>
    </source>
</reference>
<comment type="caution">
    <text evidence="2">The sequence shown here is derived from an EMBL/GenBank/DDBJ whole genome shotgun (WGS) entry which is preliminary data.</text>
</comment>
<feature type="compositionally biased region" description="Basic and acidic residues" evidence="1">
    <location>
        <begin position="440"/>
        <end position="475"/>
    </location>
</feature>
<feature type="region of interest" description="Disordered" evidence="1">
    <location>
        <begin position="692"/>
        <end position="715"/>
    </location>
</feature>
<protein>
    <submittedName>
        <fullName evidence="2">Uncharacterized protein</fullName>
    </submittedName>
</protein>
<sequence>MQAVTTIDLSDILCGNEVLGERIPLRSYTGQSLIHSSARPVDATFGFEFAFGAPTSSDPTPADEPPTKRRRRTNAPEGDEYVAELHGKSLDGYDGLGHAPARSTKKTRKSRRGVPIDLAEEFPRLAVSGDDNVVTQTKDEKGGVHEASAESAPVTENLPDARSTQKPAKGRPRKGAVVTKTTGESEVERLPLEEAQSDVLVTLKSRRSRKRPDPNESTVTAEFENEVDLLDGATGASNGMGSKPEIAVRGAARRTTANSNSRAASRKSATGQVPTDAATAAGVTKVDTLETSHKGIDRLDTASAELVTTPQKATGKRKRAALDARRQPLRETNGNVSPGKREADGKITAEVKKPRAARGGLEKEPTQQSMPLGTTVLTGAKKRTMRVERDASSSEHEERARSPVDMPRSKSGRTGRKGKGEDKGVPKVEAKTADEDDREPDQRAEPQAHEKKPRNERATRATRSRKDGDENRDGSEGLVLPPPSTPPPRQKRGGGKGAKSRVRQQLPGSEDAELADCDAPGPAAQGLVAAIPLLHATTPQPAASEPSDTPRPRPTAAEEVGTEDDRETVQTSPPVLEPSPSPRKKPAPLVAPSLAVTPPHMKATTIVKRAEPDGKKPKMRIDPETGDPSRRETVRTRKLDDSNAGMKRQLFKKPAVAPTIFEEPDYDDDVGIAGADEDVDWLFAPIEPRQAPFKHSTKAESKPLQKAKGHSNTEDVDLDDLCTNIATLAHGGIKTLAGTSGGMGDAHGIDVGKQTATAASRSVKGRKRRYDPYHVAIGYDRPPIDHALLNASPIFRQYLESYILNTTTFTYRSATAALESCLKWPYRKSAGHELRDWLHTLSPVQRGMVRKLKLEMHASELLYLFAPPAAAKLLGLPHKRPAWEEVLDLLKTMQLSILEIVVLARCCPRPCKAGEKTSTGYHAARLNADGSMPLHWTVDWRWVVKSLVSSISDRLPEKGLKIAGLESRSAMQGDSSSSNVDAGEVKRIDGCTWNSLESSTQAWHRCDMLTNSDGVRAVGWAEAGHKEYEKWYWVPLKIRAK</sequence>
<feature type="region of interest" description="Disordered" evidence="1">
    <location>
        <begin position="51"/>
        <end position="116"/>
    </location>
</feature>
<evidence type="ECO:0000313" key="2">
    <source>
        <dbReference type="EMBL" id="TKA32468.1"/>
    </source>
</evidence>
<feature type="compositionally biased region" description="Basic and acidic residues" evidence="1">
    <location>
        <begin position="385"/>
        <end position="402"/>
    </location>
</feature>
<evidence type="ECO:0000256" key="1">
    <source>
        <dbReference type="SAM" id="MobiDB-lite"/>
    </source>
</evidence>
<dbReference type="Proteomes" id="UP000308549">
    <property type="component" value="Unassembled WGS sequence"/>
</dbReference>
<dbReference type="EMBL" id="NAJL01000005">
    <property type="protein sequence ID" value="TKA32468.1"/>
    <property type="molecule type" value="Genomic_DNA"/>
</dbReference>
<proteinExistence type="predicted"/>
<dbReference type="OrthoDB" id="3813065at2759"/>
<feature type="compositionally biased region" description="Basic and acidic residues" evidence="1">
    <location>
        <begin position="608"/>
        <end position="636"/>
    </location>
</feature>
<feature type="compositionally biased region" description="Basic and acidic residues" evidence="1">
    <location>
        <begin position="320"/>
        <end position="329"/>
    </location>
</feature>
<feature type="compositionally biased region" description="Basic residues" evidence="1">
    <location>
        <begin position="489"/>
        <end position="502"/>
    </location>
</feature>
<feature type="region of interest" description="Disordered" evidence="1">
    <location>
        <begin position="134"/>
        <end position="280"/>
    </location>
</feature>
<name>A0A4U0UAX7_9PEZI</name>
<organism evidence="2 3">
    <name type="scientific">Salinomyces thailandicus</name>
    <dbReference type="NCBI Taxonomy" id="706561"/>
    <lineage>
        <taxon>Eukaryota</taxon>
        <taxon>Fungi</taxon>
        <taxon>Dikarya</taxon>
        <taxon>Ascomycota</taxon>
        <taxon>Pezizomycotina</taxon>
        <taxon>Dothideomycetes</taxon>
        <taxon>Dothideomycetidae</taxon>
        <taxon>Mycosphaerellales</taxon>
        <taxon>Teratosphaeriaceae</taxon>
        <taxon>Salinomyces</taxon>
    </lineage>
</organism>
<feature type="compositionally biased region" description="Basic and acidic residues" evidence="1">
    <location>
        <begin position="339"/>
        <end position="353"/>
    </location>
</feature>
<feature type="compositionally biased region" description="Polar residues" evidence="1">
    <location>
        <begin position="366"/>
        <end position="377"/>
    </location>
</feature>
<feature type="region of interest" description="Disordered" evidence="1">
    <location>
        <begin position="308"/>
        <end position="636"/>
    </location>
</feature>
<accession>A0A4U0UAX7</accession>
<keyword evidence="3" id="KW-1185">Reference proteome</keyword>
<feature type="compositionally biased region" description="Basic and acidic residues" evidence="1">
    <location>
        <begin position="418"/>
        <end position="433"/>
    </location>
</feature>
<feature type="compositionally biased region" description="Basic residues" evidence="1">
    <location>
        <begin position="103"/>
        <end position="112"/>
    </location>
</feature>
<evidence type="ECO:0000313" key="3">
    <source>
        <dbReference type="Proteomes" id="UP000308549"/>
    </source>
</evidence>
<dbReference type="AlphaFoldDB" id="A0A4U0UAX7"/>
<feature type="compositionally biased region" description="Basic and acidic residues" evidence="1">
    <location>
        <begin position="137"/>
        <end position="148"/>
    </location>
</feature>
<feature type="compositionally biased region" description="Low complexity" evidence="1">
    <location>
        <begin position="253"/>
        <end position="270"/>
    </location>
</feature>
<gene>
    <name evidence="2" type="ORF">B0A50_01576</name>
</gene>